<dbReference type="GO" id="GO:0005829">
    <property type="term" value="C:cytosol"/>
    <property type="evidence" value="ECO:0007669"/>
    <property type="project" value="TreeGrafter"/>
</dbReference>
<comment type="cofactor">
    <cofactor evidence="1">
        <name>pyridoxal 5'-phosphate</name>
        <dbReference type="ChEBI" id="CHEBI:597326"/>
    </cofactor>
</comment>
<dbReference type="GO" id="GO:0047801">
    <property type="term" value="F:L-cysteine transaminase activity"/>
    <property type="evidence" value="ECO:0007669"/>
    <property type="project" value="UniProtKB-EC"/>
</dbReference>
<organism evidence="15 16">
    <name type="scientific">Zophobas morio</name>
    <dbReference type="NCBI Taxonomy" id="2755281"/>
    <lineage>
        <taxon>Eukaryota</taxon>
        <taxon>Metazoa</taxon>
        <taxon>Ecdysozoa</taxon>
        <taxon>Arthropoda</taxon>
        <taxon>Hexapoda</taxon>
        <taxon>Insecta</taxon>
        <taxon>Pterygota</taxon>
        <taxon>Neoptera</taxon>
        <taxon>Endopterygota</taxon>
        <taxon>Coleoptera</taxon>
        <taxon>Polyphaga</taxon>
        <taxon>Cucujiformia</taxon>
        <taxon>Tenebrionidae</taxon>
        <taxon>Zophobas</taxon>
    </lineage>
</organism>
<dbReference type="GO" id="GO:0030170">
    <property type="term" value="F:pyridoxal phosphate binding"/>
    <property type="evidence" value="ECO:0007669"/>
    <property type="project" value="InterPro"/>
</dbReference>
<dbReference type="PANTHER" id="PTHR11879">
    <property type="entry name" value="ASPARTATE AMINOTRANSFERASE"/>
    <property type="match status" value="1"/>
</dbReference>
<dbReference type="NCBIfam" id="NF006719">
    <property type="entry name" value="PRK09257.1"/>
    <property type="match status" value="1"/>
</dbReference>
<name>A0AA38MHB5_9CUCU</name>
<comment type="caution">
    <text evidence="15">The sequence shown here is derived from an EMBL/GenBank/DDBJ whole genome shotgun (WGS) entry which is preliminary data.</text>
</comment>
<keyword evidence="16" id="KW-1185">Reference proteome</keyword>
<dbReference type="InterPro" id="IPR015421">
    <property type="entry name" value="PyrdxlP-dep_Trfase_major"/>
</dbReference>
<evidence type="ECO:0000256" key="5">
    <source>
        <dbReference type="ARBA" id="ARBA00022490"/>
    </source>
</evidence>
<keyword evidence="5" id="KW-0963">Cytoplasm</keyword>
<evidence type="ECO:0000256" key="8">
    <source>
        <dbReference type="ARBA" id="ARBA00022898"/>
    </source>
</evidence>
<proteinExistence type="inferred from homology"/>
<dbReference type="AlphaFoldDB" id="A0AA38MHB5"/>
<dbReference type="CDD" id="cd00609">
    <property type="entry name" value="AAT_like"/>
    <property type="match status" value="1"/>
</dbReference>
<evidence type="ECO:0000256" key="11">
    <source>
        <dbReference type="ARBA" id="ARBA00048761"/>
    </source>
</evidence>
<dbReference type="InterPro" id="IPR004839">
    <property type="entry name" value="Aminotransferase_I/II_large"/>
</dbReference>
<evidence type="ECO:0000256" key="12">
    <source>
        <dbReference type="ARBA" id="ARBA00049350"/>
    </source>
</evidence>
<evidence type="ECO:0000313" key="15">
    <source>
        <dbReference type="EMBL" id="KAJ3656541.1"/>
    </source>
</evidence>
<dbReference type="EMBL" id="JALNTZ010000004">
    <property type="protein sequence ID" value="KAJ3656541.1"/>
    <property type="molecule type" value="Genomic_DNA"/>
</dbReference>
<evidence type="ECO:0000256" key="3">
    <source>
        <dbReference type="ARBA" id="ARBA00007441"/>
    </source>
</evidence>
<evidence type="ECO:0000256" key="9">
    <source>
        <dbReference type="ARBA" id="ARBA00036027"/>
    </source>
</evidence>
<comment type="subunit">
    <text evidence="4 13">Homodimer.</text>
</comment>
<evidence type="ECO:0000259" key="14">
    <source>
        <dbReference type="Pfam" id="PF00155"/>
    </source>
</evidence>
<dbReference type="SUPFAM" id="SSF53383">
    <property type="entry name" value="PLP-dependent transferases"/>
    <property type="match status" value="1"/>
</dbReference>
<comment type="similarity">
    <text evidence="3">Belongs to the class-I pyridoxal-phosphate-dependent aminotransferase family.</text>
</comment>
<evidence type="ECO:0000256" key="6">
    <source>
        <dbReference type="ARBA" id="ARBA00022576"/>
    </source>
</evidence>
<evidence type="ECO:0000256" key="4">
    <source>
        <dbReference type="ARBA" id="ARBA00011738"/>
    </source>
</evidence>
<dbReference type="FunFam" id="3.90.1150.10:FF:000001">
    <property type="entry name" value="Aspartate aminotransferase"/>
    <property type="match status" value="1"/>
</dbReference>
<dbReference type="Proteomes" id="UP001168821">
    <property type="component" value="Unassembled WGS sequence"/>
</dbReference>
<protein>
    <recommendedName>
        <fullName evidence="13">Aspartate aminotransferase</fullName>
        <ecNumber evidence="13">2.6.1.1</ecNumber>
    </recommendedName>
</protein>
<dbReference type="EC" id="2.6.1.1" evidence="13"/>
<evidence type="ECO:0000256" key="7">
    <source>
        <dbReference type="ARBA" id="ARBA00022679"/>
    </source>
</evidence>
<comment type="catalytic activity">
    <reaction evidence="12">
        <text>L-cysteine + 2-oxoglutarate = 2-oxo-3-sulfanylpropanoate + L-glutamate</text>
        <dbReference type="Rhea" id="RHEA:17441"/>
        <dbReference type="ChEBI" id="CHEBI:16810"/>
        <dbReference type="ChEBI" id="CHEBI:29985"/>
        <dbReference type="ChEBI" id="CHEBI:35235"/>
        <dbReference type="ChEBI" id="CHEBI:57678"/>
        <dbReference type="EC" id="2.6.1.3"/>
    </reaction>
    <physiologicalReaction direction="left-to-right" evidence="12">
        <dbReference type="Rhea" id="RHEA:17442"/>
    </physiologicalReaction>
</comment>
<comment type="subcellular location">
    <subcellularLocation>
        <location evidence="2">Cytoplasm</location>
    </subcellularLocation>
</comment>
<feature type="domain" description="Aminotransferase class I/classII large" evidence="14">
    <location>
        <begin position="29"/>
        <end position="397"/>
    </location>
</feature>
<dbReference type="GO" id="GO:0004069">
    <property type="term" value="F:L-aspartate:2-oxoglutarate aminotransferase activity"/>
    <property type="evidence" value="ECO:0007669"/>
    <property type="project" value="UniProtKB-EC"/>
</dbReference>
<comment type="catalytic activity">
    <reaction evidence="11">
        <text>3-sulfino-L-alanine + 2-oxoglutarate = 3-sulfinopyruvate + L-glutamate</text>
        <dbReference type="Rhea" id="RHEA:70295"/>
        <dbReference type="ChEBI" id="CHEBI:16810"/>
        <dbReference type="ChEBI" id="CHEBI:29985"/>
        <dbReference type="ChEBI" id="CHEBI:61085"/>
        <dbReference type="ChEBI" id="CHEBI:140699"/>
    </reaction>
    <physiologicalReaction direction="right-to-left" evidence="11">
        <dbReference type="Rhea" id="RHEA:70297"/>
    </physiologicalReaction>
</comment>
<gene>
    <name evidence="15" type="ORF">Zmor_015612</name>
</gene>
<keyword evidence="7 13" id="KW-0808">Transferase</keyword>
<dbReference type="PRINTS" id="PR00799">
    <property type="entry name" value="TRANSAMINASE"/>
</dbReference>
<dbReference type="InterPro" id="IPR000796">
    <property type="entry name" value="Asp_trans"/>
</dbReference>
<keyword evidence="8" id="KW-0663">Pyridoxal phosphate</keyword>
<dbReference type="InterPro" id="IPR015424">
    <property type="entry name" value="PyrdxlP-dep_Trfase"/>
</dbReference>
<accession>A0AA38MHB5</accession>
<comment type="catalytic activity">
    <reaction evidence="9">
        <text>(2S)-2-aminobutanoate + 2-oxoglutarate = 2-oxobutanoate + L-glutamate</text>
        <dbReference type="Rhea" id="RHEA:70223"/>
        <dbReference type="ChEBI" id="CHEBI:16763"/>
        <dbReference type="ChEBI" id="CHEBI:16810"/>
        <dbReference type="ChEBI" id="CHEBI:29985"/>
        <dbReference type="ChEBI" id="CHEBI:74359"/>
    </reaction>
    <physiologicalReaction direction="right-to-left" evidence="9">
        <dbReference type="Rhea" id="RHEA:70225"/>
    </physiologicalReaction>
</comment>
<sequence>MSRFAKVEQGPPIEVFALNQQFAADTFPNKVSLGVGAYRTNEGQPWVLPVVRAAEKSLAADEKLNKEYLPVLGLEAFSNAATTMLLGSDSPAIQENRAFGVQCLSGTGCLRVGAEFLARTLGYQTFYFSIPTWENHRSVFNNAGFKEAKEYRYWSPSARGLDLDGFLEDLNNAPENSVIILHACAHNPTGCDPTQEQWTKIADVMEQKKLFPFFDSAYQGFASGDLEKDAWAVRYFVSRGFELLCAQSFAKNFGLYNERVGNLTFVTKNTEVIPKVKSQVTLLIRAMYSNPPSHGARIVTHVLNDPALYAQWKECIKAMSSRIIEMRKALRAELERLSTPGDWSHITSQIGMFSYTGLNEKQSLHMIEKHHIYMLRSGRISMCGVTPTNVEYVAKAIYETVTNCGDHGVTLGHKL</sequence>
<dbReference type="PROSITE" id="PS00105">
    <property type="entry name" value="AA_TRANSFER_CLASS_1"/>
    <property type="match status" value="1"/>
</dbReference>
<evidence type="ECO:0000256" key="10">
    <source>
        <dbReference type="ARBA" id="ARBA00048507"/>
    </source>
</evidence>
<dbReference type="Gene3D" id="3.90.1150.10">
    <property type="entry name" value="Aspartate Aminotransferase, domain 1"/>
    <property type="match status" value="1"/>
</dbReference>
<comment type="miscellaneous">
    <text evidence="13">In eukaryotes there are cytoplasmic, mitochondrial and chloroplastic isozymes.</text>
</comment>
<dbReference type="Gene3D" id="3.40.640.10">
    <property type="entry name" value="Type I PLP-dependent aspartate aminotransferase-like (Major domain)"/>
    <property type="match status" value="1"/>
</dbReference>
<dbReference type="GO" id="GO:0006532">
    <property type="term" value="P:aspartate biosynthetic process"/>
    <property type="evidence" value="ECO:0007669"/>
    <property type="project" value="TreeGrafter"/>
</dbReference>
<comment type="catalytic activity">
    <reaction evidence="10">
        <text>L-aspartate + 2-oxoglutarate = oxaloacetate + L-glutamate</text>
        <dbReference type="Rhea" id="RHEA:21824"/>
        <dbReference type="ChEBI" id="CHEBI:16452"/>
        <dbReference type="ChEBI" id="CHEBI:16810"/>
        <dbReference type="ChEBI" id="CHEBI:29985"/>
        <dbReference type="ChEBI" id="CHEBI:29991"/>
        <dbReference type="EC" id="2.6.1.1"/>
    </reaction>
    <physiologicalReaction direction="left-to-right" evidence="10">
        <dbReference type="Rhea" id="RHEA:21825"/>
    </physiologicalReaction>
</comment>
<dbReference type="InterPro" id="IPR004838">
    <property type="entry name" value="NHTrfase_class1_PyrdxlP-BS"/>
</dbReference>
<dbReference type="FunFam" id="3.40.640.10:FF:000044">
    <property type="entry name" value="Aspartate aminotransferase"/>
    <property type="match status" value="1"/>
</dbReference>
<dbReference type="PANTHER" id="PTHR11879:SF55">
    <property type="entry name" value="GLUTAMATE OXALOACETATE TRANSAMINASE 1, ISOFORM B"/>
    <property type="match status" value="1"/>
</dbReference>
<reference evidence="15" key="1">
    <citation type="journal article" date="2023" name="G3 (Bethesda)">
        <title>Whole genome assemblies of Zophobas morio and Tenebrio molitor.</title>
        <authorList>
            <person name="Kaur S."/>
            <person name="Stinson S.A."/>
            <person name="diCenzo G.C."/>
        </authorList>
    </citation>
    <scope>NUCLEOTIDE SEQUENCE</scope>
    <source>
        <strain evidence="15">QUZm001</strain>
    </source>
</reference>
<dbReference type="InterPro" id="IPR015422">
    <property type="entry name" value="PyrdxlP-dep_Trfase_small"/>
</dbReference>
<dbReference type="Pfam" id="PF00155">
    <property type="entry name" value="Aminotran_1_2"/>
    <property type="match status" value="1"/>
</dbReference>
<evidence type="ECO:0000256" key="1">
    <source>
        <dbReference type="ARBA" id="ARBA00001933"/>
    </source>
</evidence>
<evidence type="ECO:0000256" key="13">
    <source>
        <dbReference type="RuleBase" id="RU000480"/>
    </source>
</evidence>
<evidence type="ECO:0000313" key="16">
    <source>
        <dbReference type="Proteomes" id="UP001168821"/>
    </source>
</evidence>
<evidence type="ECO:0000256" key="2">
    <source>
        <dbReference type="ARBA" id="ARBA00004496"/>
    </source>
</evidence>
<keyword evidence="6 13" id="KW-0032">Aminotransferase</keyword>